<dbReference type="CDD" id="cd03122">
    <property type="entry name" value="alpha_CARP_receptor_like"/>
    <property type="match status" value="1"/>
</dbReference>
<dbReference type="SUPFAM" id="SSF51069">
    <property type="entry name" value="Carbonic anhydrase"/>
    <property type="match status" value="1"/>
</dbReference>
<evidence type="ECO:0000313" key="10">
    <source>
        <dbReference type="Proteomes" id="UP001219934"/>
    </source>
</evidence>
<dbReference type="PROSITE" id="PS50853">
    <property type="entry name" value="FN3"/>
    <property type="match status" value="1"/>
</dbReference>
<comment type="similarity">
    <text evidence="2">Belongs to the alpha-carbonic anhydrase family.</text>
</comment>
<name>A0AAD6AMQ8_9TELE</name>
<keyword evidence="10" id="KW-1185">Reference proteome</keyword>
<keyword evidence="6" id="KW-0325">Glycoprotein</keyword>
<evidence type="ECO:0000259" key="8">
    <source>
        <dbReference type="PROSITE" id="PS51144"/>
    </source>
</evidence>
<sequence>MGWKQRPDLEWAGGVRGNHGPRGWAAAYPECSAKNQSPVDITDERALVSEEYQELVFDKFNTESSNQTTMKNTGKTVAVLLKDDYFVRGAGLPGRFKAEKIEFHWGHSNGSAGSEHSINGRRFPVEGGYCLPMDCVKMQIYLYNSDDFDSLSAAIKERRIIAAMSVFFELGQKDNPAVEPIIQGLKGVVHHEKETNLRSFILRDLLPSSVDNYYRYTGSLTTPPCIKVVEWIIFSRPVYLSHSQLEAFYSIFTTEQQDHVKSVEYLRNNFRPLQDLDDRKVFKSAVKDAWQRDLTDVLSSPHSTEASRVCSSAPVNMKIQPLNQTALMVTWERPLTVYHPPITSYMVSYSWVKREVANEMTFTNTGDQ</sequence>
<dbReference type="PANTHER" id="PTHR18952">
    <property type="entry name" value="CARBONIC ANHYDRASE"/>
    <property type="match status" value="1"/>
</dbReference>
<dbReference type="GO" id="GO:0004089">
    <property type="term" value="F:carbonate dehydratase activity"/>
    <property type="evidence" value="ECO:0007669"/>
    <property type="project" value="InterPro"/>
</dbReference>
<evidence type="ECO:0000256" key="3">
    <source>
        <dbReference type="ARBA" id="ARBA00022692"/>
    </source>
</evidence>
<evidence type="ECO:0000313" key="9">
    <source>
        <dbReference type="EMBL" id="KAJ4927100.1"/>
    </source>
</evidence>
<dbReference type="AlphaFoldDB" id="A0AAD6AMQ8"/>
<dbReference type="Proteomes" id="UP001219934">
    <property type="component" value="Unassembled WGS sequence"/>
</dbReference>
<keyword evidence="5" id="KW-1133">Transmembrane helix</keyword>
<evidence type="ECO:0000256" key="5">
    <source>
        <dbReference type="ARBA" id="ARBA00022989"/>
    </source>
</evidence>
<accession>A0AAD6AMQ8</accession>
<dbReference type="PANTHER" id="PTHR18952:SF84">
    <property type="entry name" value="CARBONIC ANHYDRASE 14"/>
    <property type="match status" value="1"/>
</dbReference>
<dbReference type="Gene3D" id="2.60.40.10">
    <property type="entry name" value="Immunoglobulins"/>
    <property type="match status" value="1"/>
</dbReference>
<feature type="non-terminal residue" evidence="9">
    <location>
        <position position="1"/>
    </location>
</feature>
<keyword evidence="3" id="KW-0812">Transmembrane</keyword>
<evidence type="ECO:0000256" key="2">
    <source>
        <dbReference type="ARBA" id="ARBA00010718"/>
    </source>
</evidence>
<dbReference type="InterPro" id="IPR001148">
    <property type="entry name" value="CA_dom"/>
</dbReference>
<comment type="caution">
    <text evidence="9">The sequence shown here is derived from an EMBL/GenBank/DDBJ whole genome shotgun (WGS) entry which is preliminary data.</text>
</comment>
<dbReference type="CDD" id="cd00063">
    <property type="entry name" value="FN3"/>
    <property type="match status" value="1"/>
</dbReference>
<dbReference type="InterPro" id="IPR036116">
    <property type="entry name" value="FN3_sf"/>
</dbReference>
<dbReference type="InterPro" id="IPR023561">
    <property type="entry name" value="Carbonic_anhydrase_a-class"/>
</dbReference>
<dbReference type="SUPFAM" id="SSF49265">
    <property type="entry name" value="Fibronectin type III"/>
    <property type="match status" value="1"/>
</dbReference>
<protein>
    <submittedName>
        <fullName evidence="9">Uncharacterized protein</fullName>
    </submittedName>
</protein>
<evidence type="ECO:0000256" key="6">
    <source>
        <dbReference type="ARBA" id="ARBA00023180"/>
    </source>
</evidence>
<feature type="domain" description="Fibronectin type-III" evidence="7">
    <location>
        <begin position="313"/>
        <end position="368"/>
    </location>
</feature>
<gene>
    <name evidence="9" type="ORF">JOQ06_014837</name>
</gene>
<dbReference type="InterPro" id="IPR036398">
    <property type="entry name" value="CA_dom_sf"/>
</dbReference>
<dbReference type="Gene3D" id="3.10.200.10">
    <property type="entry name" value="Alpha carbonic anhydrase"/>
    <property type="match status" value="1"/>
</dbReference>
<dbReference type="InterPro" id="IPR013783">
    <property type="entry name" value="Ig-like_fold"/>
</dbReference>
<dbReference type="SMART" id="SM01057">
    <property type="entry name" value="Carb_anhydrase"/>
    <property type="match status" value="1"/>
</dbReference>
<keyword evidence="5" id="KW-0472">Membrane</keyword>
<dbReference type="GO" id="GO:0005886">
    <property type="term" value="C:plasma membrane"/>
    <property type="evidence" value="ECO:0007669"/>
    <property type="project" value="TreeGrafter"/>
</dbReference>
<keyword evidence="4" id="KW-0677">Repeat</keyword>
<dbReference type="EMBL" id="JAPTMU010000019">
    <property type="protein sequence ID" value="KAJ4927100.1"/>
    <property type="molecule type" value="Genomic_DNA"/>
</dbReference>
<feature type="domain" description="Alpha-carbonic anhydrase" evidence="8">
    <location>
        <begin position="9"/>
        <end position="285"/>
    </location>
</feature>
<dbReference type="InterPro" id="IPR041887">
    <property type="entry name" value="Alpha_CARP_receptor-type"/>
</dbReference>
<dbReference type="PROSITE" id="PS51144">
    <property type="entry name" value="ALPHA_CA_2"/>
    <property type="match status" value="1"/>
</dbReference>
<proteinExistence type="inferred from homology"/>
<evidence type="ECO:0000259" key="7">
    <source>
        <dbReference type="PROSITE" id="PS50853"/>
    </source>
</evidence>
<organism evidence="9 10">
    <name type="scientific">Pogonophryne albipinna</name>
    <dbReference type="NCBI Taxonomy" id="1090488"/>
    <lineage>
        <taxon>Eukaryota</taxon>
        <taxon>Metazoa</taxon>
        <taxon>Chordata</taxon>
        <taxon>Craniata</taxon>
        <taxon>Vertebrata</taxon>
        <taxon>Euteleostomi</taxon>
        <taxon>Actinopterygii</taxon>
        <taxon>Neopterygii</taxon>
        <taxon>Teleostei</taxon>
        <taxon>Neoteleostei</taxon>
        <taxon>Acanthomorphata</taxon>
        <taxon>Eupercaria</taxon>
        <taxon>Perciformes</taxon>
        <taxon>Notothenioidei</taxon>
        <taxon>Pogonophryne</taxon>
    </lineage>
</organism>
<evidence type="ECO:0000256" key="4">
    <source>
        <dbReference type="ARBA" id="ARBA00022737"/>
    </source>
</evidence>
<reference evidence="9" key="1">
    <citation type="submission" date="2022-11" db="EMBL/GenBank/DDBJ databases">
        <title>Chromosome-level genome of Pogonophryne albipinna.</title>
        <authorList>
            <person name="Jo E."/>
        </authorList>
    </citation>
    <scope>NUCLEOTIDE SEQUENCE</scope>
    <source>
        <strain evidence="9">SGF0006</strain>
        <tissue evidence="9">Muscle</tissue>
    </source>
</reference>
<comment type="subcellular location">
    <subcellularLocation>
        <location evidence="1">Membrane</location>
        <topology evidence="1">Single-pass type I membrane protein</topology>
    </subcellularLocation>
</comment>
<dbReference type="InterPro" id="IPR003961">
    <property type="entry name" value="FN3_dom"/>
</dbReference>
<dbReference type="Pfam" id="PF00194">
    <property type="entry name" value="Carb_anhydrase"/>
    <property type="match status" value="1"/>
</dbReference>
<evidence type="ECO:0000256" key="1">
    <source>
        <dbReference type="ARBA" id="ARBA00004479"/>
    </source>
</evidence>
<dbReference type="FunFam" id="3.10.200.10:FF:000005">
    <property type="entry name" value="receptor-type tyrosine-protein phosphatase gamma isoform X1"/>
    <property type="match status" value="1"/>
</dbReference>
<dbReference type="GO" id="GO:0008270">
    <property type="term" value="F:zinc ion binding"/>
    <property type="evidence" value="ECO:0007669"/>
    <property type="project" value="InterPro"/>
</dbReference>